<dbReference type="Proteomes" id="UP000060016">
    <property type="component" value="Chromosome"/>
</dbReference>
<organism evidence="8 9">
    <name type="scientific">Corynebacterium riegelii</name>
    <dbReference type="NCBI Taxonomy" id="156976"/>
    <lineage>
        <taxon>Bacteria</taxon>
        <taxon>Bacillati</taxon>
        <taxon>Actinomycetota</taxon>
        <taxon>Actinomycetes</taxon>
        <taxon>Mycobacteriales</taxon>
        <taxon>Corynebacteriaceae</taxon>
        <taxon>Corynebacterium</taxon>
    </lineage>
</organism>
<reference evidence="8 9" key="1">
    <citation type="submission" date="2015-08" db="EMBL/GenBank/DDBJ databases">
        <authorList>
            <person name="Babu N.S."/>
            <person name="Beckwith C.J."/>
            <person name="Beseler K.G."/>
            <person name="Brison A."/>
            <person name="Carone J.V."/>
            <person name="Caskin T.P."/>
            <person name="Diamond M."/>
            <person name="Durham M.E."/>
            <person name="Foxe J.M."/>
            <person name="Go M."/>
            <person name="Henderson B.A."/>
            <person name="Jones I.B."/>
            <person name="McGettigan J.A."/>
            <person name="Micheletti S.J."/>
            <person name="Nasrallah M.E."/>
            <person name="Ortiz D."/>
            <person name="Piller C.R."/>
            <person name="Privatt S.R."/>
            <person name="Schneider S.L."/>
            <person name="Sharp S."/>
            <person name="Smith T.C."/>
            <person name="Stanton J.D."/>
            <person name="Ullery H.E."/>
            <person name="Wilson R.J."/>
            <person name="Serrano M.G."/>
            <person name="Buck G."/>
            <person name="Lee V."/>
            <person name="Wang Y."/>
            <person name="Carvalho R."/>
            <person name="Voegtly L."/>
            <person name="Shi R."/>
            <person name="Duckworth R."/>
            <person name="Johnson A."/>
            <person name="Loviza R."/>
            <person name="Walstead R."/>
            <person name="Shah Z."/>
            <person name="Kiflezghi M."/>
            <person name="Wade K."/>
            <person name="Ball S.L."/>
            <person name="Bradley K.W."/>
            <person name="Asai D.J."/>
            <person name="Bowman C.A."/>
            <person name="Russell D.A."/>
            <person name="Pope W.H."/>
            <person name="Jacobs-Sera D."/>
            <person name="Hendrix R.W."/>
            <person name="Hatfull G.F."/>
        </authorList>
    </citation>
    <scope>NUCLEOTIDE SEQUENCE [LARGE SCALE GENOMIC DNA]</scope>
    <source>
        <strain evidence="8 9">PUDD_83A45</strain>
    </source>
</reference>
<keyword evidence="6" id="KW-0449">Lipoprotein</keyword>
<comment type="subcellular location">
    <subcellularLocation>
        <location evidence="1">Membrane</location>
        <topology evidence="1">Lipid-anchor</topology>
    </subcellularLocation>
</comment>
<evidence type="ECO:0000256" key="2">
    <source>
        <dbReference type="ARBA" id="ARBA00008973"/>
    </source>
</evidence>
<feature type="region of interest" description="Disordered" evidence="7">
    <location>
        <begin position="1"/>
        <end position="22"/>
    </location>
</feature>
<keyword evidence="5" id="KW-0564">Palmitate</keyword>
<keyword evidence="3" id="KW-0732">Signal</keyword>
<dbReference type="PANTHER" id="PTHR30429">
    <property type="entry name" value="D-METHIONINE-BINDING LIPOPROTEIN METQ"/>
    <property type="match status" value="1"/>
</dbReference>
<evidence type="ECO:0000256" key="6">
    <source>
        <dbReference type="ARBA" id="ARBA00023288"/>
    </source>
</evidence>
<dbReference type="InterPro" id="IPR004872">
    <property type="entry name" value="Lipoprotein_NlpA"/>
</dbReference>
<keyword evidence="4" id="KW-0472">Membrane</keyword>
<dbReference type="STRING" id="156976.AK829_11755"/>
<name>A0A0K1RF25_9CORY</name>
<keyword evidence="9" id="KW-1185">Reference proteome</keyword>
<accession>A0A0K1RF25</accession>
<evidence type="ECO:0008006" key="10">
    <source>
        <dbReference type="Google" id="ProtNLM"/>
    </source>
</evidence>
<feature type="compositionally biased region" description="Low complexity" evidence="7">
    <location>
        <begin position="9"/>
        <end position="22"/>
    </location>
</feature>
<evidence type="ECO:0000256" key="5">
    <source>
        <dbReference type="ARBA" id="ARBA00023139"/>
    </source>
</evidence>
<dbReference type="AlphaFoldDB" id="A0A0K1RF25"/>
<dbReference type="Gene3D" id="3.40.190.10">
    <property type="entry name" value="Periplasmic binding protein-like II"/>
    <property type="match status" value="2"/>
</dbReference>
<evidence type="ECO:0000256" key="4">
    <source>
        <dbReference type="ARBA" id="ARBA00023136"/>
    </source>
</evidence>
<dbReference type="SUPFAM" id="SSF53850">
    <property type="entry name" value="Periplasmic binding protein-like II"/>
    <property type="match status" value="1"/>
</dbReference>
<evidence type="ECO:0000256" key="1">
    <source>
        <dbReference type="ARBA" id="ARBA00004635"/>
    </source>
</evidence>
<gene>
    <name evidence="8" type="ORF">AK829_11755</name>
</gene>
<dbReference type="PANTHER" id="PTHR30429:SF0">
    <property type="entry name" value="METHIONINE-BINDING LIPOPROTEIN METQ"/>
    <property type="match status" value="1"/>
</dbReference>
<evidence type="ECO:0000256" key="3">
    <source>
        <dbReference type="ARBA" id="ARBA00022729"/>
    </source>
</evidence>
<dbReference type="Pfam" id="PF03180">
    <property type="entry name" value="Lipoprotein_9"/>
    <property type="match status" value="1"/>
</dbReference>
<dbReference type="EMBL" id="CP012342">
    <property type="protein sequence ID" value="AKV60035.1"/>
    <property type="molecule type" value="Genomic_DNA"/>
</dbReference>
<evidence type="ECO:0000313" key="8">
    <source>
        <dbReference type="EMBL" id="AKV60035.1"/>
    </source>
</evidence>
<dbReference type="GO" id="GO:0016020">
    <property type="term" value="C:membrane"/>
    <property type="evidence" value="ECO:0007669"/>
    <property type="project" value="UniProtKB-SubCell"/>
</dbReference>
<sequence length="269" mass="28523">MIFTTAACASSPSDSAGEAAGDGASSEALTILASPVPHLEILEHLDEVNDSFTLDVKTVTDVSAANMAVADGSADANFFQHVPYLRDWEDQTGKQLVNLAGVHLEPTSMYSEKITSADQIPDGADIVVPSSPSNLARGLLLLEKNGLITLDADLDPEAVTSISLLSIKDNPRNLNIVPVEDLMVLQSIRDTNVYGVIAASSLALESGYDPVDDAVLSESPDNNPYVNVFVASQESADDPRVKAVAEALQSKETADWIREKYGNAVLPVN</sequence>
<dbReference type="PATRIC" id="fig|156976.3.peg.2376"/>
<evidence type="ECO:0000313" key="9">
    <source>
        <dbReference type="Proteomes" id="UP000060016"/>
    </source>
</evidence>
<protein>
    <recommendedName>
        <fullName evidence="10">ABC transporter substrate-binding protein</fullName>
    </recommendedName>
</protein>
<proteinExistence type="inferred from homology"/>
<dbReference type="KEGG" id="crie:AK829_11755"/>
<comment type="similarity">
    <text evidence="2">Belongs to the NlpA lipoprotein family.</text>
</comment>
<evidence type="ECO:0000256" key="7">
    <source>
        <dbReference type="SAM" id="MobiDB-lite"/>
    </source>
</evidence>